<dbReference type="GeneID" id="14650672"/>
<dbReference type="GO" id="GO:0008235">
    <property type="term" value="F:metalloexopeptidase activity"/>
    <property type="evidence" value="ECO:0007669"/>
    <property type="project" value="TreeGrafter"/>
</dbReference>
<evidence type="ECO:0000256" key="1">
    <source>
        <dbReference type="ARBA" id="ARBA00022670"/>
    </source>
</evidence>
<reference evidence="7 8" key="1">
    <citation type="journal article" date="2013" name="Genome Announc.">
        <title>Genome of the haloarchaeon Natronomonas moolapensis, a neutrophilic member of a previously haloalkaliphilic genus.</title>
        <authorList>
            <person name="Dyall-Smith M.L."/>
            <person name="Pfeiffer F."/>
            <person name="Oberwinkler T."/>
            <person name="Klee K."/>
            <person name="Rampp M."/>
            <person name="Palm P."/>
            <person name="Gross K."/>
            <person name="Schuster S.C."/>
            <person name="Oesterhelt D."/>
        </authorList>
    </citation>
    <scope>NUCLEOTIDE SEQUENCE [LARGE SCALE GENOMIC DNA]</scope>
    <source>
        <strain evidence="8">DSM 18674 / JCM 14361 / 8.8.11</strain>
    </source>
</reference>
<evidence type="ECO:0000256" key="3">
    <source>
        <dbReference type="ARBA" id="ARBA00022801"/>
    </source>
</evidence>
<dbReference type="InterPro" id="IPR028090">
    <property type="entry name" value="JAB_dom_prok"/>
</dbReference>
<dbReference type="eggNOG" id="arCOG01138">
    <property type="taxonomic scope" value="Archaea"/>
</dbReference>
<dbReference type="KEGG" id="nmo:Nmlp_1363"/>
<dbReference type="GO" id="GO:0006508">
    <property type="term" value="P:proteolysis"/>
    <property type="evidence" value="ECO:0007669"/>
    <property type="project" value="UniProtKB-KW"/>
</dbReference>
<dbReference type="InterPro" id="IPR051929">
    <property type="entry name" value="VirAsm_ModProt"/>
</dbReference>
<dbReference type="InterPro" id="IPR000555">
    <property type="entry name" value="JAMM/MPN+_dom"/>
</dbReference>
<dbReference type="Pfam" id="PF14464">
    <property type="entry name" value="Prok-JAB"/>
    <property type="match status" value="1"/>
</dbReference>
<dbReference type="InterPro" id="IPR053551">
    <property type="entry name" value="Metalloprotease_DSAMP"/>
</dbReference>
<keyword evidence="1" id="KW-0645">Protease</keyword>
<dbReference type="SMART" id="SM00232">
    <property type="entry name" value="JAB_MPN"/>
    <property type="match status" value="1"/>
</dbReference>
<keyword evidence="4" id="KW-0862">Zinc</keyword>
<dbReference type="InterPro" id="IPR037518">
    <property type="entry name" value="MPN"/>
</dbReference>
<dbReference type="AlphaFoldDB" id="M1XZH7"/>
<evidence type="ECO:0000256" key="2">
    <source>
        <dbReference type="ARBA" id="ARBA00022723"/>
    </source>
</evidence>
<keyword evidence="8" id="KW-1185">Reference proteome</keyword>
<dbReference type="PANTHER" id="PTHR34858:SF1">
    <property type="entry name" value="CYSO-CYSTEINE PEPTIDASE"/>
    <property type="match status" value="1"/>
</dbReference>
<dbReference type="Gene3D" id="3.40.140.10">
    <property type="entry name" value="Cytidine Deaminase, domain 2"/>
    <property type="match status" value="1"/>
</dbReference>
<keyword evidence="5 7" id="KW-0482">Metalloprotease</keyword>
<name>M1XZH7_NATM8</name>
<dbReference type="NCBIfam" id="NF041370">
    <property type="entry name" value="desamp_Halo"/>
    <property type="match status" value="1"/>
</dbReference>
<dbReference type="EMBL" id="HF582854">
    <property type="protein sequence ID" value="CCQ35571.1"/>
    <property type="molecule type" value="Genomic_DNA"/>
</dbReference>
<dbReference type="GO" id="GO:0008270">
    <property type="term" value="F:zinc ion binding"/>
    <property type="evidence" value="ECO:0007669"/>
    <property type="project" value="TreeGrafter"/>
</dbReference>
<keyword evidence="3 7" id="KW-0378">Hydrolase</keyword>
<accession>M1XZH7</accession>
<dbReference type="CDD" id="cd08070">
    <property type="entry name" value="MPN_like"/>
    <property type="match status" value="1"/>
</dbReference>
<evidence type="ECO:0000256" key="4">
    <source>
        <dbReference type="ARBA" id="ARBA00022833"/>
    </source>
</evidence>
<sequence length="137" mass="15084">MVLELSEPHRDAIVEHARGGAPEEVVGVLAGTNGETSRVERRYRAVNAAETPETRYEIAPEAELAILERIDDAGFDVVGFYHSHPRGPLEPSATDTRLAAWPGRSYVIVSLAGEDAGIGSWRWRGERFERESVSVVE</sequence>
<gene>
    <name evidence="7" type="primary">jamm1</name>
    <name evidence="7" type="ordered locus">Nmlp_1363</name>
</gene>
<organism evidence="7 8">
    <name type="scientific">Natronomonas moolapensis (strain DSM 18674 / CECT 7526 / JCM 14361 / 8.8.11)</name>
    <dbReference type="NCBI Taxonomy" id="268739"/>
    <lineage>
        <taxon>Archaea</taxon>
        <taxon>Methanobacteriati</taxon>
        <taxon>Methanobacteriota</taxon>
        <taxon>Stenosarchaea group</taxon>
        <taxon>Halobacteria</taxon>
        <taxon>Halobacteriales</taxon>
        <taxon>Natronomonadaceae</taxon>
        <taxon>Natronomonas</taxon>
    </lineage>
</organism>
<dbReference type="RefSeq" id="WP_015408418.1">
    <property type="nucleotide sequence ID" value="NC_020388.1"/>
</dbReference>
<evidence type="ECO:0000259" key="6">
    <source>
        <dbReference type="PROSITE" id="PS50249"/>
    </source>
</evidence>
<dbReference type="PANTHER" id="PTHR34858">
    <property type="entry name" value="CYSO-CYSTEINE PEPTIDASE"/>
    <property type="match status" value="1"/>
</dbReference>
<evidence type="ECO:0000313" key="8">
    <source>
        <dbReference type="Proteomes" id="UP000011867"/>
    </source>
</evidence>
<dbReference type="SUPFAM" id="SSF102712">
    <property type="entry name" value="JAB1/MPN domain"/>
    <property type="match status" value="1"/>
</dbReference>
<dbReference type="PROSITE" id="PS50249">
    <property type="entry name" value="MPN"/>
    <property type="match status" value="1"/>
</dbReference>
<dbReference type="OrthoDB" id="10589at2157"/>
<evidence type="ECO:0000313" key="7">
    <source>
        <dbReference type="EMBL" id="CCQ35571.1"/>
    </source>
</evidence>
<dbReference type="Proteomes" id="UP000011867">
    <property type="component" value="Chromosome"/>
</dbReference>
<proteinExistence type="predicted"/>
<evidence type="ECO:0000256" key="5">
    <source>
        <dbReference type="ARBA" id="ARBA00023049"/>
    </source>
</evidence>
<dbReference type="STRING" id="268739.Nmlp_1363"/>
<keyword evidence="2" id="KW-0479">Metal-binding</keyword>
<feature type="domain" description="MPN" evidence="6">
    <location>
        <begin position="3"/>
        <end position="127"/>
    </location>
</feature>
<dbReference type="HOGENOM" id="CLU_116765_1_1_2"/>
<protein>
    <submittedName>
        <fullName evidence="7">Metalloprotease JAMM1, desampylating</fullName>
        <ecNumber evidence="7">3.4.19.15</ecNumber>
    </submittedName>
</protein>
<dbReference type="EC" id="3.4.19.15" evidence="7"/>